<dbReference type="EMBL" id="JBHUMV010000003">
    <property type="protein sequence ID" value="MFD2754158.1"/>
    <property type="molecule type" value="Genomic_DNA"/>
</dbReference>
<keyword evidence="4" id="KW-1003">Cell membrane</keyword>
<keyword evidence="3" id="KW-0813">Transport</keyword>
<dbReference type="InterPro" id="IPR036259">
    <property type="entry name" value="MFS_trans_sf"/>
</dbReference>
<dbReference type="InterPro" id="IPR011701">
    <property type="entry name" value="MFS"/>
</dbReference>
<evidence type="ECO:0000313" key="12">
    <source>
        <dbReference type="Proteomes" id="UP001597463"/>
    </source>
</evidence>
<evidence type="ECO:0000256" key="5">
    <source>
        <dbReference type="ARBA" id="ARBA00022692"/>
    </source>
</evidence>
<feature type="transmembrane region" description="Helical" evidence="9">
    <location>
        <begin position="200"/>
        <end position="222"/>
    </location>
</feature>
<feature type="transmembrane region" description="Helical" evidence="9">
    <location>
        <begin position="173"/>
        <end position="194"/>
    </location>
</feature>
<evidence type="ECO:0000256" key="4">
    <source>
        <dbReference type="ARBA" id="ARBA00022475"/>
    </source>
</evidence>
<feature type="transmembrane region" description="Helical" evidence="9">
    <location>
        <begin position="45"/>
        <end position="66"/>
    </location>
</feature>
<evidence type="ECO:0000313" key="11">
    <source>
        <dbReference type="EMBL" id="MFD2754158.1"/>
    </source>
</evidence>
<comment type="caution">
    <text evidence="11">The sequence shown here is derived from an EMBL/GenBank/DDBJ whole genome shotgun (WGS) entry which is preliminary data.</text>
</comment>
<dbReference type="InterPro" id="IPR020846">
    <property type="entry name" value="MFS_dom"/>
</dbReference>
<proteinExistence type="inferred from homology"/>
<feature type="domain" description="Major facilitator superfamily (MFS) profile" evidence="10">
    <location>
        <begin position="48"/>
        <end position="535"/>
    </location>
</feature>
<keyword evidence="12" id="KW-1185">Reference proteome</keyword>
<dbReference type="Gene3D" id="1.20.1250.20">
    <property type="entry name" value="MFS general substrate transporter like domains"/>
    <property type="match status" value="1"/>
</dbReference>
<evidence type="ECO:0000256" key="3">
    <source>
        <dbReference type="ARBA" id="ARBA00022448"/>
    </source>
</evidence>
<feature type="transmembrane region" description="Helical" evidence="9">
    <location>
        <begin position="401"/>
        <end position="423"/>
    </location>
</feature>
<feature type="transmembrane region" description="Helical" evidence="9">
    <location>
        <begin position="112"/>
        <end position="133"/>
    </location>
</feature>
<evidence type="ECO:0000259" key="10">
    <source>
        <dbReference type="PROSITE" id="PS50850"/>
    </source>
</evidence>
<dbReference type="PROSITE" id="PS50850">
    <property type="entry name" value="MFS"/>
    <property type="match status" value="1"/>
</dbReference>
<feature type="transmembrane region" description="Helical" evidence="9">
    <location>
        <begin position="259"/>
        <end position="283"/>
    </location>
</feature>
<protein>
    <submittedName>
        <fullName evidence="11">DHA2 family efflux MFS transporter permease subunit</fullName>
    </submittedName>
</protein>
<feature type="region of interest" description="Disordered" evidence="8">
    <location>
        <begin position="1"/>
        <end position="38"/>
    </location>
</feature>
<feature type="transmembrane region" description="Helical" evidence="9">
    <location>
        <begin position="334"/>
        <end position="357"/>
    </location>
</feature>
<feature type="transmembrane region" description="Helical" evidence="9">
    <location>
        <begin position="369"/>
        <end position="389"/>
    </location>
</feature>
<dbReference type="NCBIfam" id="TIGR00711">
    <property type="entry name" value="efflux_EmrB"/>
    <property type="match status" value="1"/>
</dbReference>
<feature type="transmembrane region" description="Helical" evidence="9">
    <location>
        <begin position="512"/>
        <end position="529"/>
    </location>
</feature>
<keyword evidence="5 9" id="KW-0812">Transmembrane</keyword>
<dbReference type="InterPro" id="IPR004638">
    <property type="entry name" value="EmrB-like"/>
</dbReference>
<dbReference type="Proteomes" id="UP001597463">
    <property type="component" value="Unassembled WGS sequence"/>
</dbReference>
<evidence type="ECO:0000256" key="8">
    <source>
        <dbReference type="SAM" id="MobiDB-lite"/>
    </source>
</evidence>
<feature type="transmembrane region" description="Helical" evidence="9">
    <location>
        <begin position="303"/>
        <end position="328"/>
    </location>
</feature>
<feature type="transmembrane region" description="Helical" evidence="9">
    <location>
        <begin position="234"/>
        <end position="253"/>
    </location>
</feature>
<organism evidence="11 12">
    <name type="scientific">Comamonas terrae</name>
    <dbReference type="NCBI Taxonomy" id="673548"/>
    <lineage>
        <taxon>Bacteria</taxon>
        <taxon>Pseudomonadati</taxon>
        <taxon>Pseudomonadota</taxon>
        <taxon>Betaproteobacteria</taxon>
        <taxon>Burkholderiales</taxon>
        <taxon>Comamonadaceae</taxon>
        <taxon>Comamonas</taxon>
    </lineage>
</organism>
<dbReference type="Gene3D" id="1.20.1720.10">
    <property type="entry name" value="Multidrug resistance protein D"/>
    <property type="match status" value="1"/>
</dbReference>
<evidence type="ECO:0000256" key="6">
    <source>
        <dbReference type="ARBA" id="ARBA00022989"/>
    </source>
</evidence>
<comment type="subcellular location">
    <subcellularLocation>
        <location evidence="1">Cell membrane</location>
        <topology evidence="1">Multi-pass membrane protein</topology>
    </subcellularLocation>
</comment>
<dbReference type="CDD" id="cd17503">
    <property type="entry name" value="MFS_LmrB_MDR_like"/>
    <property type="match status" value="1"/>
</dbReference>
<feature type="compositionally biased region" description="Pro residues" evidence="8">
    <location>
        <begin position="22"/>
        <end position="38"/>
    </location>
</feature>
<name>A0ABW5ULC1_9BURK</name>
<sequence length="547" mass="58124">MTSSTSATAAEGGMAGSGAGQPPSPPPSPPAAVPPRPAPLKGGQLALGTLALSLATFMNVLDSSIANVAIPAISGDVGVSPSQGTWVITSFGVANAISVPLTGWLTQRFGAVRLFTMSVLLFVLTSWLCGFASSLELLVLFRVLQGLVAGPMIPLSQTLLLSSYPPAKAGVALSLWGMTTLVAPVVGPLLGGWITDNISWPWIFYINVPVGLLSALMTWSIYRSRETPTRKLPIDSMGLALLVLWVGALQLMLDKGKELDWFASGEIITLAILAVVSFAVFVVWELTDAHPVVELRLFMRRNFAAGTVALSIAYGLFFGNVVLLPLWLQQWLGYTSTTAGMALAPVGILAIVLTPLVGRKVSSWDPRKMATGAFIVFALVLWMRSQFTIETDFRHILIPTLIQGAAMAFFFIPLTTITLSGLTPERIPAAAGLSNFVRITAGAMGTSIATTLWDNRAAMHHAHLAELMVQGQGAFAQTVQQLQARGMSAEQAYAQINRLIDQQAYTRAADDIFLASSILFLVLIVLIWLTKRPAPHAGGGAEAAGAH</sequence>
<feature type="compositionally biased region" description="Low complexity" evidence="8">
    <location>
        <begin position="1"/>
        <end position="12"/>
    </location>
</feature>
<keyword evidence="6 9" id="KW-1133">Transmembrane helix</keyword>
<dbReference type="Pfam" id="PF07690">
    <property type="entry name" value="MFS_1"/>
    <property type="match status" value="1"/>
</dbReference>
<evidence type="ECO:0000256" key="9">
    <source>
        <dbReference type="SAM" id="Phobius"/>
    </source>
</evidence>
<dbReference type="SUPFAM" id="SSF103473">
    <property type="entry name" value="MFS general substrate transporter"/>
    <property type="match status" value="1"/>
</dbReference>
<feature type="transmembrane region" description="Helical" evidence="9">
    <location>
        <begin position="86"/>
        <end position="105"/>
    </location>
</feature>
<keyword evidence="7 9" id="KW-0472">Membrane</keyword>
<feature type="transmembrane region" description="Helical" evidence="9">
    <location>
        <begin position="435"/>
        <end position="453"/>
    </location>
</feature>
<gene>
    <name evidence="11" type="ORF">ACFSW6_08665</name>
</gene>
<dbReference type="RefSeq" id="WP_281178750.1">
    <property type="nucleotide sequence ID" value="NZ_BCNT01000001.1"/>
</dbReference>
<evidence type="ECO:0000256" key="7">
    <source>
        <dbReference type="ARBA" id="ARBA00023136"/>
    </source>
</evidence>
<evidence type="ECO:0000256" key="1">
    <source>
        <dbReference type="ARBA" id="ARBA00004651"/>
    </source>
</evidence>
<dbReference type="PANTHER" id="PTHR42718:SF9">
    <property type="entry name" value="MAJOR FACILITATOR SUPERFAMILY MULTIDRUG TRANSPORTER MFSC"/>
    <property type="match status" value="1"/>
</dbReference>
<dbReference type="PANTHER" id="PTHR42718">
    <property type="entry name" value="MAJOR FACILITATOR SUPERFAMILY MULTIDRUG TRANSPORTER MFSC"/>
    <property type="match status" value="1"/>
</dbReference>
<evidence type="ECO:0000256" key="2">
    <source>
        <dbReference type="ARBA" id="ARBA00008537"/>
    </source>
</evidence>
<comment type="similarity">
    <text evidence="2">Belongs to the major facilitator superfamily. EmrB family.</text>
</comment>
<reference evidence="12" key="1">
    <citation type="journal article" date="2019" name="Int. J. Syst. Evol. Microbiol.">
        <title>The Global Catalogue of Microorganisms (GCM) 10K type strain sequencing project: providing services to taxonomists for standard genome sequencing and annotation.</title>
        <authorList>
            <consortium name="The Broad Institute Genomics Platform"/>
            <consortium name="The Broad Institute Genome Sequencing Center for Infectious Disease"/>
            <person name="Wu L."/>
            <person name="Ma J."/>
        </authorList>
    </citation>
    <scope>NUCLEOTIDE SEQUENCE [LARGE SCALE GENOMIC DNA]</scope>
    <source>
        <strain evidence="12">TISTR 1906</strain>
    </source>
</reference>
<accession>A0ABW5ULC1</accession>